<feature type="region of interest" description="Disordered" evidence="16">
    <location>
        <begin position="523"/>
        <end position="623"/>
    </location>
</feature>
<name>A0A3P8SDE4_AMPPE</name>
<evidence type="ECO:0000256" key="4">
    <source>
        <dbReference type="ARBA" id="ARBA00022491"/>
    </source>
</evidence>
<reference evidence="19 20" key="1">
    <citation type="submission" date="2018-03" db="EMBL/GenBank/DDBJ databases">
        <title>Finding Nemo's genes: A chromosome-scale reference assembly of the genome of the orange clownfish Amphiprion percula.</title>
        <authorList>
            <person name="Lehmann R."/>
        </authorList>
    </citation>
    <scope>NUCLEOTIDE SEQUENCE</scope>
</reference>
<comment type="subcellular location">
    <subcellularLocation>
        <location evidence="1">Nucleus</location>
    </subcellularLocation>
    <subcellularLocation>
        <location evidence="13">Synapse</location>
    </subcellularLocation>
</comment>
<feature type="domain" description="D-isomer specific 2-hydroxyacid dehydrogenase NAD-binding" evidence="18">
    <location>
        <begin position="900"/>
        <end position="1082"/>
    </location>
</feature>
<dbReference type="GO" id="GO:0016616">
    <property type="term" value="F:oxidoreductase activity, acting on the CH-OH group of donors, NAD or NADP as acceptor"/>
    <property type="evidence" value="ECO:0007669"/>
    <property type="project" value="InterPro"/>
</dbReference>
<feature type="compositionally biased region" description="Polar residues" evidence="16">
    <location>
        <begin position="1"/>
        <end position="12"/>
    </location>
</feature>
<feature type="compositionally biased region" description="Polar residues" evidence="16">
    <location>
        <begin position="532"/>
        <end position="545"/>
    </location>
</feature>
<evidence type="ECO:0000256" key="5">
    <source>
        <dbReference type="ARBA" id="ARBA00022553"/>
    </source>
</evidence>
<reference evidence="19" key="2">
    <citation type="submission" date="2025-08" db="UniProtKB">
        <authorList>
            <consortium name="Ensembl"/>
        </authorList>
    </citation>
    <scope>IDENTIFICATION</scope>
</reference>
<evidence type="ECO:0000256" key="12">
    <source>
        <dbReference type="ARBA" id="ARBA00023242"/>
    </source>
</evidence>
<keyword evidence="9" id="KW-0770">Synapse</keyword>
<comment type="similarity">
    <text evidence="2">Belongs to the D-isomer specific 2-hydroxyacid dehydrogenase family.</text>
</comment>
<dbReference type="Ensembl" id="ENSAPET00000010379.1">
    <property type="protein sequence ID" value="ENSAPEP00000010105.1"/>
    <property type="gene ID" value="ENSAPEG00000007210.1"/>
</dbReference>
<dbReference type="InterPro" id="IPR051638">
    <property type="entry name" value="CTBP_dehydrogenase"/>
</dbReference>
<evidence type="ECO:0000256" key="2">
    <source>
        <dbReference type="ARBA" id="ARBA00005854"/>
    </source>
</evidence>
<keyword evidence="11" id="KW-0804">Transcription</keyword>
<evidence type="ECO:0000256" key="1">
    <source>
        <dbReference type="ARBA" id="ARBA00004123"/>
    </source>
</evidence>
<dbReference type="Pfam" id="PF00389">
    <property type="entry name" value="2-Hacid_dh"/>
    <property type="match status" value="1"/>
</dbReference>
<feature type="compositionally biased region" description="Pro residues" evidence="16">
    <location>
        <begin position="176"/>
        <end position="191"/>
    </location>
</feature>
<dbReference type="InterPro" id="IPR029753">
    <property type="entry name" value="D-isomer_DH_CS"/>
</dbReference>
<dbReference type="GO" id="GO:0003713">
    <property type="term" value="F:transcription coactivator activity"/>
    <property type="evidence" value="ECO:0007669"/>
    <property type="project" value="TreeGrafter"/>
</dbReference>
<organism evidence="19 20">
    <name type="scientific">Amphiprion percula</name>
    <name type="common">Orange clownfish</name>
    <name type="synonym">Lutjanus percula</name>
    <dbReference type="NCBI Taxonomy" id="161767"/>
    <lineage>
        <taxon>Eukaryota</taxon>
        <taxon>Metazoa</taxon>
        <taxon>Chordata</taxon>
        <taxon>Craniata</taxon>
        <taxon>Vertebrata</taxon>
        <taxon>Euteleostomi</taxon>
        <taxon>Actinopterygii</taxon>
        <taxon>Neopterygii</taxon>
        <taxon>Teleostei</taxon>
        <taxon>Neoteleostei</taxon>
        <taxon>Acanthomorphata</taxon>
        <taxon>Ovalentaria</taxon>
        <taxon>Pomacentridae</taxon>
        <taxon>Amphiprion</taxon>
    </lineage>
</organism>
<evidence type="ECO:0000256" key="7">
    <source>
        <dbReference type="ARBA" id="ARBA00023002"/>
    </source>
</evidence>
<keyword evidence="20" id="KW-1185">Reference proteome</keyword>
<dbReference type="FunFam" id="3.40.50.720:FF:001383">
    <property type="entry name" value="C-terminal-binding protein 2"/>
    <property type="match status" value="1"/>
</dbReference>
<evidence type="ECO:0000256" key="15">
    <source>
        <dbReference type="SAM" id="Coils"/>
    </source>
</evidence>
<evidence type="ECO:0000256" key="10">
    <source>
        <dbReference type="ARBA" id="ARBA00023027"/>
    </source>
</evidence>
<feature type="region of interest" description="Disordered" evidence="16">
    <location>
        <begin position="106"/>
        <end position="259"/>
    </location>
</feature>
<evidence type="ECO:0000256" key="14">
    <source>
        <dbReference type="ARBA" id="ARBA00073925"/>
    </source>
</evidence>
<dbReference type="PANTHER" id="PTHR46029:SF3">
    <property type="entry name" value="C-TERMINAL-BINDING PROTEIN 2"/>
    <property type="match status" value="1"/>
</dbReference>
<feature type="coiled-coil region" evidence="15">
    <location>
        <begin position="290"/>
        <end position="369"/>
    </location>
</feature>
<feature type="region of interest" description="Disordered" evidence="16">
    <location>
        <begin position="1173"/>
        <end position="1207"/>
    </location>
</feature>
<evidence type="ECO:0000256" key="13">
    <source>
        <dbReference type="ARBA" id="ARBA00034103"/>
    </source>
</evidence>
<evidence type="ECO:0000256" key="8">
    <source>
        <dbReference type="ARBA" id="ARBA00023015"/>
    </source>
</evidence>
<evidence type="ECO:0000256" key="16">
    <source>
        <dbReference type="SAM" id="MobiDB-lite"/>
    </source>
</evidence>
<feature type="domain" description="D-isomer specific 2-hydroxyacid dehydrogenase catalytic" evidence="17">
    <location>
        <begin position="803"/>
        <end position="1117"/>
    </location>
</feature>
<dbReference type="Pfam" id="PF02826">
    <property type="entry name" value="2-Hacid_dh_C"/>
    <property type="match status" value="1"/>
</dbReference>
<dbReference type="CDD" id="cd05299">
    <property type="entry name" value="CtBP_dh"/>
    <property type="match status" value="1"/>
</dbReference>
<evidence type="ECO:0000256" key="6">
    <source>
        <dbReference type="ARBA" id="ARBA00022782"/>
    </source>
</evidence>
<dbReference type="GO" id="GO:0140297">
    <property type="term" value="F:DNA-binding transcription factor binding"/>
    <property type="evidence" value="ECO:0007669"/>
    <property type="project" value="TreeGrafter"/>
</dbReference>
<reference evidence="19" key="3">
    <citation type="submission" date="2025-09" db="UniProtKB">
        <authorList>
            <consortium name="Ensembl"/>
        </authorList>
    </citation>
    <scope>IDENTIFICATION</scope>
</reference>
<evidence type="ECO:0000256" key="9">
    <source>
        <dbReference type="ARBA" id="ARBA00023018"/>
    </source>
</evidence>
<evidence type="ECO:0000256" key="3">
    <source>
        <dbReference type="ARBA" id="ARBA00022481"/>
    </source>
</evidence>
<dbReference type="InterPro" id="IPR006139">
    <property type="entry name" value="D-isomer_2_OHA_DH_cat_dom"/>
</dbReference>
<keyword evidence="7" id="KW-0560">Oxidoreductase</keyword>
<feature type="region of interest" description="Disordered" evidence="16">
    <location>
        <begin position="1"/>
        <end position="23"/>
    </location>
</feature>
<dbReference type="InterPro" id="IPR043322">
    <property type="entry name" value="CtBP"/>
</dbReference>
<evidence type="ECO:0000313" key="19">
    <source>
        <dbReference type="Ensembl" id="ENSAPEP00000010105.1"/>
    </source>
</evidence>
<dbReference type="InterPro" id="IPR006140">
    <property type="entry name" value="D-isomer_DH_NAD-bd"/>
</dbReference>
<evidence type="ECO:0000313" key="20">
    <source>
        <dbReference type="Proteomes" id="UP000265080"/>
    </source>
</evidence>
<dbReference type="PANTHER" id="PTHR46029">
    <property type="entry name" value="C-TERMINAL-BINDING PROTEIN"/>
    <property type="match status" value="1"/>
</dbReference>
<protein>
    <recommendedName>
        <fullName evidence="14">C-terminal-binding protein 2</fullName>
    </recommendedName>
</protein>
<dbReference type="Gene3D" id="3.40.50.720">
    <property type="entry name" value="NAD(P)-binding Rossmann-like Domain"/>
    <property type="match status" value="2"/>
</dbReference>
<dbReference type="GO" id="GO:0030154">
    <property type="term" value="P:cell differentiation"/>
    <property type="evidence" value="ECO:0007669"/>
    <property type="project" value="UniProtKB-KW"/>
</dbReference>
<keyword evidence="12" id="KW-0539">Nucleus</keyword>
<dbReference type="STRING" id="161767.ENSAPEP00000010105"/>
<feature type="region of interest" description="Disordered" evidence="16">
    <location>
        <begin position="377"/>
        <end position="401"/>
    </location>
</feature>
<dbReference type="GeneTree" id="ENSGT00940000166669"/>
<dbReference type="GO" id="GO:0005634">
    <property type="term" value="C:nucleus"/>
    <property type="evidence" value="ECO:0007669"/>
    <property type="project" value="UniProtKB-SubCell"/>
</dbReference>
<accession>A0A3P8SDE4</accession>
<dbReference type="GO" id="GO:0001221">
    <property type="term" value="F:transcription coregulator binding"/>
    <property type="evidence" value="ECO:0007669"/>
    <property type="project" value="TreeGrafter"/>
</dbReference>
<dbReference type="Proteomes" id="UP000265080">
    <property type="component" value="Chromosome 20"/>
</dbReference>
<dbReference type="GO" id="GO:0045202">
    <property type="term" value="C:synapse"/>
    <property type="evidence" value="ECO:0007669"/>
    <property type="project" value="UniProtKB-SubCell"/>
</dbReference>
<dbReference type="GO" id="GO:0006357">
    <property type="term" value="P:regulation of transcription by RNA polymerase II"/>
    <property type="evidence" value="ECO:0007669"/>
    <property type="project" value="TreeGrafter"/>
</dbReference>
<evidence type="ECO:0000256" key="11">
    <source>
        <dbReference type="ARBA" id="ARBA00023163"/>
    </source>
</evidence>
<keyword evidence="10" id="KW-0520">NAD</keyword>
<keyword evidence="8" id="KW-0805">Transcription regulation</keyword>
<dbReference type="GO" id="GO:0051287">
    <property type="term" value="F:NAD binding"/>
    <property type="evidence" value="ECO:0007669"/>
    <property type="project" value="InterPro"/>
</dbReference>
<feature type="region of interest" description="Disordered" evidence="16">
    <location>
        <begin position="38"/>
        <end position="73"/>
    </location>
</feature>
<keyword evidence="5" id="KW-0597">Phosphoprotein</keyword>
<dbReference type="GO" id="GO:0003714">
    <property type="term" value="F:transcription corepressor activity"/>
    <property type="evidence" value="ECO:0007669"/>
    <property type="project" value="InterPro"/>
</dbReference>
<evidence type="ECO:0000259" key="17">
    <source>
        <dbReference type="Pfam" id="PF00389"/>
    </source>
</evidence>
<keyword evidence="3" id="KW-0488">Methylation</keyword>
<dbReference type="AlphaFoldDB" id="A0A3P8SDE4"/>
<feature type="compositionally biased region" description="Polar residues" evidence="16">
    <location>
        <begin position="1183"/>
        <end position="1194"/>
    </location>
</feature>
<keyword evidence="15" id="KW-0175">Coiled coil</keyword>
<sequence length="1207" mass="132167">MLVTNKQLSLGRSHSWDTLGGNEGQWERADSVYEQQARVAGRRSSLSYGEGGGWYEPPPGVRPPDLDLKRDPYSYQDSLYGQVYAERHDPRGLRKGSVPDLNHYERAPMAHRGSIPPQDYYSHDPAMTPRPPEGFYRSEHQPPPPHPHPLSRSGSHFGMAPGTRAAWDQGQGRAGPPAPSSPLPPPPPPPTAHELNRAYRESGAVNVAKMMQDGQQRIPSRDPSPAHYGMEHASPRYASEPPPPLAGQPVYTDVNGRPLDPQQQAATCLVVDPASQGMVMRQETASPYTIQQQQQLQQQQQIQQQQLQQQQQQLQQQQLQQQQIQQQQLQQQQLQQQQIQQQQIQQQQLQQQQLQQQQLQQQHLQQQQLQQEQLQLQQPLPPPPTMPVSDPNLTMAAPLPAPPAPVQTTAVVPAAPAPVPVQVAPTPAPPPPPTPLPAPLPALPPTAPQTPLPVDPKKTVDPEFLSLLRNEGLSESTISSLIQQGFDSTSMLAVMEENDVRTVAPNLGQARVLSRFIHNYKRPVEATPAPSQPQTPMRGRSNSFSHRSDIYHQQHHHPPHPPQALAVDPQLMPPPTPGAIQTISPRMGEVMSRRPSSAPSQHLLEASGGYPGHPPRSPGPYAGAIMPVQSRPMSAYSSGVTMPGVPMQGMQIMPQQMTGSMPAIPGSMHSMPGMPQQMPVSMPALQQPPQQVPKAYSTNYTVPMELMKRDRNLLPLSPMHSPHPSPQLMRKGGGPASDNALVPMGAPVQGQGALVANQKLSRRTGPPVIVSTMASPDTSIRPQIMNGPMHPRPLVALLDGRDCTVEMPILKDLATVAFCDAQSTQEIHEKVLNEAVGAMMYHTITLTREDLEKFKALRIIIRIGSGYDNIDIKAAGELGIAVCNIPSAAVEETADSTLCHILNLYRRNTWLYQALREGTRVQSVEQIREVASGAARIRGETLGLIGFGRSGQAVAMRAKAFGFNVIFYDPYLQDGLERSLGVQRVYTLQDLLYQSDCVSLHCNLNEHNHHLINDFTIKQMRQGAFLVNSARGGLVDEKALAQALKEGRIRGAALDVHESEPFSFSQGPLKDAPNLICTPHTAWYSEQASLEMREAAATEIRRAITGRIPDSLRNCVNKEFFVTTAPWGVIEQQQPQVHPEINGAAYRFPPGMVGVAPGGIPGPMEGLVPGGVPIAHTLPPGTHPSQATSPNQPSKHGDPMREHMTEP</sequence>
<dbReference type="InterPro" id="IPR036291">
    <property type="entry name" value="NAD(P)-bd_dom_sf"/>
</dbReference>
<proteinExistence type="inferred from homology"/>
<keyword evidence="4" id="KW-0678">Repressor</keyword>
<feature type="compositionally biased region" description="Basic and acidic residues" evidence="16">
    <location>
        <begin position="1195"/>
        <end position="1207"/>
    </location>
</feature>
<keyword evidence="6" id="KW-0221">Differentiation</keyword>
<dbReference type="SUPFAM" id="SSF52283">
    <property type="entry name" value="Formate/glycerate dehydrogenase catalytic domain-like"/>
    <property type="match status" value="1"/>
</dbReference>
<dbReference type="SUPFAM" id="SSF51735">
    <property type="entry name" value="NAD(P)-binding Rossmann-fold domains"/>
    <property type="match status" value="1"/>
</dbReference>
<evidence type="ECO:0000259" key="18">
    <source>
        <dbReference type="Pfam" id="PF02826"/>
    </source>
</evidence>
<dbReference type="PROSITE" id="PS00671">
    <property type="entry name" value="D_2_HYDROXYACID_DH_3"/>
    <property type="match status" value="1"/>
</dbReference>